<dbReference type="GO" id="GO:0055130">
    <property type="term" value="P:D-alanine catabolic process"/>
    <property type="evidence" value="ECO:0007669"/>
    <property type="project" value="TreeGrafter"/>
</dbReference>
<keyword evidence="2" id="KW-0560">Oxidoreductase</keyword>
<feature type="domain" description="FAD dependent oxidoreductase" evidence="3">
    <location>
        <begin position="3"/>
        <end position="405"/>
    </location>
</feature>
<evidence type="ECO:0000313" key="5">
    <source>
        <dbReference type="Proteomes" id="UP000252357"/>
    </source>
</evidence>
<accession>A0A368L5L9</accession>
<dbReference type="Gene3D" id="3.30.9.10">
    <property type="entry name" value="D-Amino Acid Oxidase, subunit A, domain 2"/>
    <property type="match status" value="1"/>
</dbReference>
<dbReference type="GO" id="GO:0008718">
    <property type="term" value="F:D-amino-acid dehydrogenase activity"/>
    <property type="evidence" value="ECO:0007669"/>
    <property type="project" value="TreeGrafter"/>
</dbReference>
<dbReference type="Gene3D" id="3.50.50.60">
    <property type="entry name" value="FAD/NAD(P)-binding domain"/>
    <property type="match status" value="2"/>
</dbReference>
<dbReference type="SUPFAM" id="SSF54373">
    <property type="entry name" value="FAD-linked reductases, C-terminal domain"/>
    <property type="match status" value="1"/>
</dbReference>
<evidence type="ECO:0000259" key="3">
    <source>
        <dbReference type="Pfam" id="PF01266"/>
    </source>
</evidence>
<dbReference type="PANTHER" id="PTHR13847">
    <property type="entry name" value="SARCOSINE DEHYDROGENASE-RELATED"/>
    <property type="match status" value="1"/>
</dbReference>
<dbReference type="GO" id="GO:0005737">
    <property type="term" value="C:cytoplasm"/>
    <property type="evidence" value="ECO:0007669"/>
    <property type="project" value="TreeGrafter"/>
</dbReference>
<comment type="caution">
    <text evidence="4">The sequence shown here is derived from an EMBL/GenBank/DDBJ whole genome shotgun (WGS) entry which is preliminary data.</text>
</comment>
<dbReference type="Pfam" id="PF01266">
    <property type="entry name" value="DAO"/>
    <property type="match status" value="1"/>
</dbReference>
<dbReference type="RefSeq" id="WP_114402799.1">
    <property type="nucleotide sequence ID" value="NZ_QPGB01000002.1"/>
</dbReference>
<protein>
    <submittedName>
        <fullName evidence="4">D-amino acid dehydrogenase</fullName>
    </submittedName>
</protein>
<dbReference type="InterPro" id="IPR006076">
    <property type="entry name" value="FAD-dep_OxRdtase"/>
</dbReference>
<proteinExistence type="inferred from homology"/>
<dbReference type="PANTHER" id="PTHR13847:SF280">
    <property type="entry name" value="D-AMINO ACID DEHYDROGENASE"/>
    <property type="match status" value="1"/>
</dbReference>
<dbReference type="GO" id="GO:0005886">
    <property type="term" value="C:plasma membrane"/>
    <property type="evidence" value="ECO:0007669"/>
    <property type="project" value="TreeGrafter"/>
</dbReference>
<comment type="similarity">
    <text evidence="1">Belongs to the DadA oxidoreductase family.</text>
</comment>
<organism evidence="4 5">
    <name type="scientific">Parvibium lacunae</name>
    <dbReference type="NCBI Taxonomy" id="1888893"/>
    <lineage>
        <taxon>Bacteria</taxon>
        <taxon>Pseudomonadati</taxon>
        <taxon>Pseudomonadota</taxon>
        <taxon>Betaproteobacteria</taxon>
        <taxon>Burkholderiales</taxon>
        <taxon>Alcaligenaceae</taxon>
        <taxon>Parvibium</taxon>
    </lineage>
</organism>
<dbReference type="AlphaFoldDB" id="A0A368L5L9"/>
<dbReference type="NCBIfam" id="NF001933">
    <property type="entry name" value="PRK00711.1"/>
    <property type="match status" value="1"/>
</dbReference>
<dbReference type="EMBL" id="QPGB01000002">
    <property type="protein sequence ID" value="RCS58712.1"/>
    <property type="molecule type" value="Genomic_DNA"/>
</dbReference>
<dbReference type="OrthoDB" id="18526at2"/>
<keyword evidence="5" id="KW-1185">Reference proteome</keyword>
<reference evidence="4 5" key="1">
    <citation type="journal article" date="2018" name="Int. J. Syst. Evol. Microbiol.">
        <title>Parvibium lacunae gen. nov., sp. nov., a new member of the family Alcaligenaceae isolated from a freshwater pond.</title>
        <authorList>
            <person name="Chen W.M."/>
            <person name="Xie P.B."/>
            <person name="Hsu M.Y."/>
            <person name="Sheu S.Y."/>
        </authorList>
    </citation>
    <scope>NUCLEOTIDE SEQUENCE [LARGE SCALE GENOMIC DNA]</scope>
    <source>
        <strain evidence="4 5">KMB9</strain>
    </source>
</reference>
<sequence length="421" mass="46238">MHIIILGAGVIGTTTAWYLRQAGHHVTVIERQAAPALETSYANGGQISVSHAEPWANPYAPLKVLQWLWQPASPLLFRPRLDFAQWQWIAQFFAECRGSRWRQNIQQLVMLGLYSRACLGELRAHTGIQYEALQRGILHFYTSRNVYQASAKTAALMRAAGCERELISVAEAIAIEPALQTIAQRIVGASYTAHDESGDARLFTERLAALAGQQGVVFRYHTTCIGWLATENQGTQEIKGIRVQTGEQIHDLRADAYVLSCGSYSQQLAAQLGLALKIYPAKGYSATFPILESAAVPSVSLTDDEYKIVFSRLGNRLRVAGTAEFNGFETSLNPRRCAPLIARTQELVGAAVDYQQAEFWTGLRPATPSNLPYIGPTPITGLYLNTGHGTLGWTHACGSAALLTSMIERQPLAIPWIAPQF</sequence>
<evidence type="ECO:0000313" key="4">
    <source>
        <dbReference type="EMBL" id="RCS58712.1"/>
    </source>
</evidence>
<evidence type="ECO:0000256" key="1">
    <source>
        <dbReference type="ARBA" id="ARBA00009410"/>
    </source>
</evidence>
<name>A0A368L5L9_9BURK</name>
<dbReference type="SUPFAM" id="SSF51905">
    <property type="entry name" value="FAD/NAD(P)-binding domain"/>
    <property type="match status" value="1"/>
</dbReference>
<dbReference type="InterPro" id="IPR036188">
    <property type="entry name" value="FAD/NAD-bd_sf"/>
</dbReference>
<dbReference type="Proteomes" id="UP000252357">
    <property type="component" value="Unassembled WGS sequence"/>
</dbReference>
<evidence type="ECO:0000256" key="2">
    <source>
        <dbReference type="ARBA" id="ARBA00023002"/>
    </source>
</evidence>
<gene>
    <name evidence="4" type="ORF">DU000_06695</name>
</gene>